<name>A0ABW4HRF6_9BACI</name>
<proteinExistence type="predicted"/>
<dbReference type="RefSeq" id="WP_379596731.1">
    <property type="nucleotide sequence ID" value="NZ_JBHUDE010000035.1"/>
</dbReference>
<accession>A0ABW4HRF6</accession>
<keyword evidence="1" id="KW-0472">Membrane</keyword>
<keyword evidence="1" id="KW-0812">Transmembrane</keyword>
<keyword evidence="3" id="KW-1185">Reference proteome</keyword>
<evidence type="ECO:0000313" key="3">
    <source>
        <dbReference type="Proteomes" id="UP001597221"/>
    </source>
</evidence>
<keyword evidence="1" id="KW-1133">Transmembrane helix</keyword>
<sequence length="215" mass="24614">MAVVSKLTTIGIMVFSLGIGFLTFYLLSNLTKEQRKKHLEELISQFINFVIFIWLGKIMLNLSIFVTDPLSILAYPSNSKAFYFAVVSTALLLLYKSKRKNLHVRSLLGSFVPVFLIGSFTYEFIQVVWNDDRYALGYLLLLGILIGLFFFFRERTTSTVLFMIVITVWSGGLISLLRLQPFVTVFGYIMDPWFIGVFFVMSMGGLIYKLRKGDT</sequence>
<feature type="transmembrane region" description="Helical" evidence="1">
    <location>
        <begin position="6"/>
        <end position="26"/>
    </location>
</feature>
<reference evidence="3" key="1">
    <citation type="journal article" date="2019" name="Int. J. Syst. Evol. Microbiol.">
        <title>The Global Catalogue of Microorganisms (GCM) 10K type strain sequencing project: providing services to taxonomists for standard genome sequencing and annotation.</title>
        <authorList>
            <consortium name="The Broad Institute Genomics Platform"/>
            <consortium name="The Broad Institute Genome Sequencing Center for Infectious Disease"/>
            <person name="Wu L."/>
            <person name="Ma J."/>
        </authorList>
    </citation>
    <scope>NUCLEOTIDE SEQUENCE [LARGE SCALE GENOMIC DNA]</scope>
    <source>
        <strain evidence="3">CGMCC 1.12376</strain>
    </source>
</reference>
<comment type="caution">
    <text evidence="2">The sequence shown here is derived from an EMBL/GenBank/DDBJ whole genome shotgun (WGS) entry which is preliminary data.</text>
</comment>
<feature type="transmembrane region" description="Helical" evidence="1">
    <location>
        <begin position="185"/>
        <end position="208"/>
    </location>
</feature>
<feature type="transmembrane region" description="Helical" evidence="1">
    <location>
        <begin position="46"/>
        <end position="66"/>
    </location>
</feature>
<protein>
    <submittedName>
        <fullName evidence="2">Uncharacterized protein</fullName>
    </submittedName>
</protein>
<feature type="transmembrane region" description="Helical" evidence="1">
    <location>
        <begin position="159"/>
        <end position="179"/>
    </location>
</feature>
<evidence type="ECO:0000313" key="2">
    <source>
        <dbReference type="EMBL" id="MFD1607399.1"/>
    </source>
</evidence>
<evidence type="ECO:0000256" key="1">
    <source>
        <dbReference type="SAM" id="Phobius"/>
    </source>
</evidence>
<gene>
    <name evidence="2" type="ORF">ACFSBH_07025</name>
</gene>
<dbReference type="EMBL" id="JBHUDE010000035">
    <property type="protein sequence ID" value="MFD1607399.1"/>
    <property type="molecule type" value="Genomic_DNA"/>
</dbReference>
<feature type="transmembrane region" description="Helical" evidence="1">
    <location>
        <begin position="135"/>
        <end position="152"/>
    </location>
</feature>
<dbReference type="Proteomes" id="UP001597221">
    <property type="component" value="Unassembled WGS sequence"/>
</dbReference>
<feature type="transmembrane region" description="Helical" evidence="1">
    <location>
        <begin position="72"/>
        <end position="95"/>
    </location>
</feature>
<feature type="transmembrane region" description="Helical" evidence="1">
    <location>
        <begin position="107"/>
        <end position="129"/>
    </location>
</feature>
<organism evidence="2 3">
    <name type="scientific">Oceanobacillus luteolus</name>
    <dbReference type="NCBI Taxonomy" id="1274358"/>
    <lineage>
        <taxon>Bacteria</taxon>
        <taxon>Bacillati</taxon>
        <taxon>Bacillota</taxon>
        <taxon>Bacilli</taxon>
        <taxon>Bacillales</taxon>
        <taxon>Bacillaceae</taxon>
        <taxon>Oceanobacillus</taxon>
    </lineage>
</organism>